<reference evidence="2" key="1">
    <citation type="submission" date="2014-09" db="EMBL/GenBank/DDBJ databases">
        <authorList>
            <person name="Magalhaes I.L.F."/>
            <person name="Oliveira U."/>
            <person name="Santos F.R."/>
            <person name="Vidigal T.H.D.A."/>
            <person name="Brescovit A.D."/>
            <person name="Santos A.J."/>
        </authorList>
    </citation>
    <scope>NUCLEOTIDE SEQUENCE</scope>
    <source>
        <tissue evidence="2">Shoot tissue taken approximately 20 cm above the soil surface</tissue>
    </source>
</reference>
<accession>A0A0A8Z1H5</accession>
<name>A0A0A8Z1H5_ARUDO</name>
<proteinExistence type="predicted"/>
<dbReference type="AlphaFoldDB" id="A0A0A8Z1H5"/>
<protein>
    <submittedName>
        <fullName evidence="2">Uncharacterized protein</fullName>
    </submittedName>
</protein>
<evidence type="ECO:0000313" key="2">
    <source>
        <dbReference type="EMBL" id="JAD32631.1"/>
    </source>
</evidence>
<sequence length="99" mass="10856">MGFLAGSNGTTGGPTNRTGDCYKRHQATSNKEENPSAMPSPSSSELLLLYPHFSCYLPQIPYSSQPQFPLIPSIVPQITYILYWNRSLALDLAVHRAGS</sequence>
<dbReference type="EMBL" id="GBRH01265264">
    <property type="protein sequence ID" value="JAD32631.1"/>
    <property type="molecule type" value="Transcribed_RNA"/>
</dbReference>
<evidence type="ECO:0000256" key="1">
    <source>
        <dbReference type="SAM" id="MobiDB-lite"/>
    </source>
</evidence>
<organism evidence="2">
    <name type="scientific">Arundo donax</name>
    <name type="common">Giant reed</name>
    <name type="synonym">Donax arundinaceus</name>
    <dbReference type="NCBI Taxonomy" id="35708"/>
    <lineage>
        <taxon>Eukaryota</taxon>
        <taxon>Viridiplantae</taxon>
        <taxon>Streptophyta</taxon>
        <taxon>Embryophyta</taxon>
        <taxon>Tracheophyta</taxon>
        <taxon>Spermatophyta</taxon>
        <taxon>Magnoliopsida</taxon>
        <taxon>Liliopsida</taxon>
        <taxon>Poales</taxon>
        <taxon>Poaceae</taxon>
        <taxon>PACMAD clade</taxon>
        <taxon>Arundinoideae</taxon>
        <taxon>Arundineae</taxon>
        <taxon>Arundo</taxon>
    </lineage>
</organism>
<reference evidence="2" key="2">
    <citation type="journal article" date="2015" name="Data Brief">
        <title>Shoot transcriptome of the giant reed, Arundo donax.</title>
        <authorList>
            <person name="Barrero R.A."/>
            <person name="Guerrero F.D."/>
            <person name="Moolhuijzen P."/>
            <person name="Goolsby J.A."/>
            <person name="Tidwell J."/>
            <person name="Bellgard S.E."/>
            <person name="Bellgard M.I."/>
        </authorList>
    </citation>
    <scope>NUCLEOTIDE SEQUENCE</scope>
    <source>
        <tissue evidence="2">Shoot tissue taken approximately 20 cm above the soil surface</tissue>
    </source>
</reference>
<feature type="region of interest" description="Disordered" evidence="1">
    <location>
        <begin position="1"/>
        <end position="43"/>
    </location>
</feature>